<comment type="cofactor">
    <cofactor evidence="1">
        <name>pyridoxal 5'-phosphate</name>
        <dbReference type="ChEBI" id="CHEBI:597326"/>
    </cofactor>
</comment>
<dbReference type="InterPro" id="IPR023603">
    <property type="entry name" value="Low_specificity_L-TA-like"/>
</dbReference>
<gene>
    <name evidence="5" type="ORF">S01H1_45200</name>
</gene>
<proteinExistence type="inferred from homology"/>
<protein>
    <recommendedName>
        <fullName evidence="4">Aromatic amino acid beta-eliminating lyase/threonine aldolase domain-containing protein</fullName>
    </recommendedName>
</protein>
<dbReference type="GO" id="GO:0008732">
    <property type="term" value="F:L-allo-threonine aldolase activity"/>
    <property type="evidence" value="ECO:0007669"/>
    <property type="project" value="TreeGrafter"/>
</dbReference>
<name>X0UKA0_9ZZZZ</name>
<dbReference type="InterPro" id="IPR001597">
    <property type="entry name" value="ArAA_b-elim_lyase/Thr_aldolase"/>
</dbReference>
<evidence type="ECO:0000259" key="4">
    <source>
        <dbReference type="Pfam" id="PF01212"/>
    </source>
</evidence>
<comment type="similarity">
    <text evidence="2">Belongs to the threonine aldolase family.</text>
</comment>
<dbReference type="GO" id="GO:0006567">
    <property type="term" value="P:L-threonine catabolic process"/>
    <property type="evidence" value="ECO:0007669"/>
    <property type="project" value="TreeGrafter"/>
</dbReference>
<keyword evidence="3" id="KW-0663">Pyridoxal phosphate</keyword>
<dbReference type="Gene3D" id="3.40.640.10">
    <property type="entry name" value="Type I PLP-dependent aspartate aminotransferase-like (Major domain)"/>
    <property type="match status" value="1"/>
</dbReference>
<feature type="non-terminal residue" evidence="5">
    <location>
        <position position="1"/>
    </location>
</feature>
<dbReference type="SUPFAM" id="SSF53383">
    <property type="entry name" value="PLP-dependent transferases"/>
    <property type="match status" value="1"/>
</dbReference>
<dbReference type="EMBL" id="BARS01028865">
    <property type="protein sequence ID" value="GAF99721.1"/>
    <property type="molecule type" value="Genomic_DNA"/>
</dbReference>
<organism evidence="5">
    <name type="scientific">marine sediment metagenome</name>
    <dbReference type="NCBI Taxonomy" id="412755"/>
    <lineage>
        <taxon>unclassified sequences</taxon>
        <taxon>metagenomes</taxon>
        <taxon>ecological metagenomes</taxon>
    </lineage>
</organism>
<evidence type="ECO:0000256" key="3">
    <source>
        <dbReference type="ARBA" id="ARBA00022898"/>
    </source>
</evidence>
<feature type="domain" description="Aromatic amino acid beta-eliminating lyase/threonine aldolase" evidence="4">
    <location>
        <begin position="2"/>
        <end position="174"/>
    </location>
</feature>
<dbReference type="NCBIfam" id="NF041359">
    <property type="entry name" value="GntG_guanitoxin"/>
    <property type="match status" value="1"/>
</dbReference>
<sequence length="239" mass="25873">RNDDQGRLDLEDVRNAIRGRDVHFPPTGLICVENTHNRCGGSVLSEDDLAAVRRLADEYGLPVHLDGARLFNAAVALGVHASRLARYADSVAFSLCKGLACPVGSVLCGSGEFIARARRFRKMLGGGMRQAGIIAAAGVYALENMVNRLAEDHDNARLLAEGLSSIPGISLAPPPQSDLVFFTAKGWDLEELVRRLGERGVLCLDEGGDRIRMVTHYGIERRDVEEALVRVRELMAAGA</sequence>
<reference evidence="5" key="1">
    <citation type="journal article" date="2014" name="Front. Microbiol.">
        <title>High frequency of phylogenetically diverse reductive dehalogenase-homologous genes in deep subseafloor sedimentary metagenomes.</title>
        <authorList>
            <person name="Kawai M."/>
            <person name="Futagami T."/>
            <person name="Toyoda A."/>
            <person name="Takaki Y."/>
            <person name="Nishi S."/>
            <person name="Hori S."/>
            <person name="Arai W."/>
            <person name="Tsubouchi T."/>
            <person name="Morono Y."/>
            <person name="Uchiyama I."/>
            <person name="Ito T."/>
            <person name="Fujiyama A."/>
            <person name="Inagaki F."/>
            <person name="Takami H."/>
        </authorList>
    </citation>
    <scope>NUCLEOTIDE SEQUENCE</scope>
    <source>
        <strain evidence="5">Expedition CK06-06</strain>
    </source>
</reference>
<evidence type="ECO:0000256" key="2">
    <source>
        <dbReference type="ARBA" id="ARBA00006966"/>
    </source>
</evidence>
<accession>X0UKA0</accession>
<dbReference type="Pfam" id="PF01212">
    <property type="entry name" value="Beta_elim_lyase"/>
    <property type="match status" value="1"/>
</dbReference>
<dbReference type="InterPro" id="IPR015424">
    <property type="entry name" value="PyrdxlP-dep_Trfase"/>
</dbReference>
<dbReference type="Gene3D" id="3.90.1150.10">
    <property type="entry name" value="Aspartate Aminotransferase, domain 1"/>
    <property type="match status" value="1"/>
</dbReference>
<dbReference type="AlphaFoldDB" id="X0UKA0"/>
<dbReference type="InterPro" id="IPR015421">
    <property type="entry name" value="PyrdxlP-dep_Trfase_major"/>
</dbReference>
<evidence type="ECO:0000313" key="5">
    <source>
        <dbReference type="EMBL" id="GAF99721.1"/>
    </source>
</evidence>
<dbReference type="PANTHER" id="PTHR48097:SF9">
    <property type="entry name" value="L-THREONINE ALDOLASE"/>
    <property type="match status" value="1"/>
</dbReference>
<comment type="caution">
    <text evidence="5">The sequence shown here is derived from an EMBL/GenBank/DDBJ whole genome shotgun (WGS) entry which is preliminary data.</text>
</comment>
<dbReference type="GO" id="GO:0005829">
    <property type="term" value="C:cytosol"/>
    <property type="evidence" value="ECO:0007669"/>
    <property type="project" value="TreeGrafter"/>
</dbReference>
<dbReference type="PANTHER" id="PTHR48097">
    <property type="entry name" value="L-THREONINE ALDOLASE-RELATED"/>
    <property type="match status" value="1"/>
</dbReference>
<dbReference type="GO" id="GO:0006545">
    <property type="term" value="P:glycine biosynthetic process"/>
    <property type="evidence" value="ECO:0007669"/>
    <property type="project" value="TreeGrafter"/>
</dbReference>
<evidence type="ECO:0000256" key="1">
    <source>
        <dbReference type="ARBA" id="ARBA00001933"/>
    </source>
</evidence>
<dbReference type="InterPro" id="IPR015422">
    <property type="entry name" value="PyrdxlP-dep_Trfase_small"/>
</dbReference>